<sequence>MSNGPASHLVATPNPYSVVYSNSGIDCPRKFLPCLFAGTLAWVLMKDGDGRFIFGARMR</sequence>
<dbReference type="GeneID" id="5491031"/>
<accession>A7EHI6</accession>
<evidence type="ECO:0000313" key="1">
    <source>
        <dbReference type="EMBL" id="EDO02302.1"/>
    </source>
</evidence>
<protein>
    <submittedName>
        <fullName evidence="1">Uncharacterized protein</fullName>
    </submittedName>
</protein>
<organism evidence="1 2">
    <name type="scientific">Sclerotinia sclerotiorum (strain ATCC 18683 / 1980 / Ss-1)</name>
    <name type="common">White mold</name>
    <name type="synonym">Whetzelinia sclerotiorum</name>
    <dbReference type="NCBI Taxonomy" id="665079"/>
    <lineage>
        <taxon>Eukaryota</taxon>
        <taxon>Fungi</taxon>
        <taxon>Dikarya</taxon>
        <taxon>Ascomycota</taxon>
        <taxon>Pezizomycotina</taxon>
        <taxon>Leotiomycetes</taxon>
        <taxon>Helotiales</taxon>
        <taxon>Sclerotiniaceae</taxon>
        <taxon>Sclerotinia</taxon>
    </lineage>
</organism>
<dbReference type="AlphaFoldDB" id="A7EHI6"/>
<reference evidence="2" key="1">
    <citation type="journal article" date="2011" name="PLoS Genet.">
        <title>Genomic analysis of the necrotrophic fungal pathogens Sclerotinia sclerotiorum and Botrytis cinerea.</title>
        <authorList>
            <person name="Amselem J."/>
            <person name="Cuomo C.A."/>
            <person name="van Kan J.A."/>
            <person name="Viaud M."/>
            <person name="Benito E.P."/>
            <person name="Couloux A."/>
            <person name="Coutinho P.M."/>
            <person name="de Vries R.P."/>
            <person name="Dyer P.S."/>
            <person name="Fillinger S."/>
            <person name="Fournier E."/>
            <person name="Gout L."/>
            <person name="Hahn M."/>
            <person name="Kohn L."/>
            <person name="Lapalu N."/>
            <person name="Plummer K.M."/>
            <person name="Pradier J.M."/>
            <person name="Quevillon E."/>
            <person name="Sharon A."/>
            <person name="Simon A."/>
            <person name="ten Have A."/>
            <person name="Tudzynski B."/>
            <person name="Tudzynski P."/>
            <person name="Wincker P."/>
            <person name="Andrew M."/>
            <person name="Anthouard V."/>
            <person name="Beever R.E."/>
            <person name="Beffa R."/>
            <person name="Benoit I."/>
            <person name="Bouzid O."/>
            <person name="Brault B."/>
            <person name="Chen Z."/>
            <person name="Choquer M."/>
            <person name="Collemare J."/>
            <person name="Cotton P."/>
            <person name="Danchin E.G."/>
            <person name="Da Silva C."/>
            <person name="Gautier A."/>
            <person name="Giraud C."/>
            <person name="Giraud T."/>
            <person name="Gonzalez C."/>
            <person name="Grossetete S."/>
            <person name="Guldener U."/>
            <person name="Henrissat B."/>
            <person name="Howlett B.J."/>
            <person name="Kodira C."/>
            <person name="Kretschmer M."/>
            <person name="Lappartient A."/>
            <person name="Leroch M."/>
            <person name="Levis C."/>
            <person name="Mauceli E."/>
            <person name="Neuveglise C."/>
            <person name="Oeser B."/>
            <person name="Pearson M."/>
            <person name="Poulain J."/>
            <person name="Poussereau N."/>
            <person name="Quesneville H."/>
            <person name="Rascle C."/>
            <person name="Schumacher J."/>
            <person name="Segurens B."/>
            <person name="Sexton A."/>
            <person name="Silva E."/>
            <person name="Sirven C."/>
            <person name="Soanes D.M."/>
            <person name="Talbot N.J."/>
            <person name="Templeton M."/>
            <person name="Yandava C."/>
            <person name="Yarden O."/>
            <person name="Zeng Q."/>
            <person name="Rollins J.A."/>
            <person name="Lebrun M.H."/>
            <person name="Dickman M."/>
        </authorList>
    </citation>
    <scope>NUCLEOTIDE SEQUENCE [LARGE SCALE GENOMIC DNA]</scope>
    <source>
        <strain evidence="2">ATCC 18683 / 1980 / Ss-1</strain>
    </source>
</reference>
<dbReference type="Proteomes" id="UP000001312">
    <property type="component" value="Unassembled WGS sequence"/>
</dbReference>
<dbReference type="KEGG" id="ssl:SS1G_04778"/>
<dbReference type="HOGENOM" id="CLU_2962271_0_0_1"/>
<gene>
    <name evidence="1" type="ORF">SS1G_04778</name>
</gene>
<proteinExistence type="predicted"/>
<dbReference type="InParanoid" id="A7EHI6"/>
<dbReference type="RefSeq" id="XP_001594970.1">
    <property type="nucleotide sequence ID" value="XM_001594920.1"/>
</dbReference>
<dbReference type="EMBL" id="CH476625">
    <property type="protein sequence ID" value="EDO02302.1"/>
    <property type="molecule type" value="Genomic_DNA"/>
</dbReference>
<name>A7EHI6_SCLS1</name>
<keyword evidence="2" id="KW-1185">Reference proteome</keyword>
<evidence type="ECO:0000313" key="2">
    <source>
        <dbReference type="Proteomes" id="UP000001312"/>
    </source>
</evidence>